<dbReference type="EMBL" id="BSXU01004781">
    <property type="protein sequence ID" value="GMG47568.1"/>
    <property type="molecule type" value="Genomic_DNA"/>
</dbReference>
<proteinExistence type="predicted"/>
<gene>
    <name evidence="1" type="ORF">Amon01_000697800</name>
</gene>
<comment type="caution">
    <text evidence="1">The sequence shown here is derived from an EMBL/GenBank/DDBJ whole genome shotgun (WGS) entry which is preliminary data.</text>
</comment>
<evidence type="ECO:0000313" key="1">
    <source>
        <dbReference type="EMBL" id="GMG47568.1"/>
    </source>
</evidence>
<name>A0A9W6YXT0_AMBMO</name>
<dbReference type="Proteomes" id="UP001165063">
    <property type="component" value="Unassembled WGS sequence"/>
</dbReference>
<protein>
    <submittedName>
        <fullName evidence="1">Unnamed protein product</fullName>
    </submittedName>
</protein>
<reference evidence="1" key="1">
    <citation type="submission" date="2023-04" db="EMBL/GenBank/DDBJ databases">
        <title>Ambrosiozyma monospora NBRC 1965.</title>
        <authorList>
            <person name="Ichikawa N."/>
            <person name="Sato H."/>
            <person name="Tonouchi N."/>
        </authorList>
    </citation>
    <scope>NUCLEOTIDE SEQUENCE</scope>
    <source>
        <strain evidence="1">NBRC 1965</strain>
    </source>
</reference>
<evidence type="ECO:0000313" key="2">
    <source>
        <dbReference type="Proteomes" id="UP001165063"/>
    </source>
</evidence>
<organism evidence="1 2">
    <name type="scientific">Ambrosiozyma monospora</name>
    <name type="common">Yeast</name>
    <name type="synonym">Endomycopsis monosporus</name>
    <dbReference type="NCBI Taxonomy" id="43982"/>
    <lineage>
        <taxon>Eukaryota</taxon>
        <taxon>Fungi</taxon>
        <taxon>Dikarya</taxon>
        <taxon>Ascomycota</taxon>
        <taxon>Saccharomycotina</taxon>
        <taxon>Pichiomycetes</taxon>
        <taxon>Pichiales</taxon>
        <taxon>Pichiaceae</taxon>
        <taxon>Ambrosiozyma</taxon>
    </lineage>
</organism>
<sequence>MTNTDIARIAAIGIASQLPREIQDLILQTVVLRYYNFYNFDDFRLRPTNRAKSEYRDILVPLISLINCSDPLLDYAVRLALPKLSFKGFDLMRSRFVQQFANFALSKSTTRMYKLSNNTDELIPLVETLMESTFEQTITEFYDGLDFQTDLQVPAFEQCSTLKISTRNIEKVCLSGLLTRSNKLKILELSTDMAAMDEAHLLNEFANEIQNWFNVNPRNKTEKSLILHLRLDTLLPNTEVLCLDNLFEIDTFLNSTRDLNVRFDVILRLIKESEDIFNGTNNLLTEWHEKFNGSLKSYISSANKEFYDSPSFTRLIDTVSTPKIKELTFDNNYKGNEVDFYCSLDGLFQYSVSTVVDLTLSHVSISNFQNMPSLKRLNLWSCKLIGHDVLNA</sequence>
<accession>A0A9W6YXT0</accession>
<keyword evidence="2" id="KW-1185">Reference proteome</keyword>
<dbReference type="AlphaFoldDB" id="A0A9W6YXT0"/>